<protein>
    <submittedName>
        <fullName evidence="1">Uncharacterized protein</fullName>
    </submittedName>
</protein>
<dbReference type="EMBL" id="LR593886">
    <property type="protein sequence ID" value="VTR93441.1"/>
    <property type="molecule type" value="Genomic_DNA"/>
</dbReference>
<dbReference type="Proteomes" id="UP000464178">
    <property type="component" value="Chromosome"/>
</dbReference>
<sequence length="81" mass="8989">MLSDAEVLEELTGAGAIIADYFLIGESIYCVNRRGELGGLAADDELSEAMVVYLRRVGVPEYASEEEYRSQIQRRSKATDK</sequence>
<gene>
    <name evidence="1" type="ORF">SOIL9_42730</name>
</gene>
<evidence type="ECO:0000313" key="1">
    <source>
        <dbReference type="EMBL" id="VTR93441.1"/>
    </source>
</evidence>
<keyword evidence="2" id="KW-1185">Reference proteome</keyword>
<dbReference type="KEGG" id="gms:SOIL9_42730"/>
<organism evidence="1 2">
    <name type="scientific">Gemmata massiliana</name>
    <dbReference type="NCBI Taxonomy" id="1210884"/>
    <lineage>
        <taxon>Bacteria</taxon>
        <taxon>Pseudomonadati</taxon>
        <taxon>Planctomycetota</taxon>
        <taxon>Planctomycetia</taxon>
        <taxon>Gemmatales</taxon>
        <taxon>Gemmataceae</taxon>
        <taxon>Gemmata</taxon>
    </lineage>
</organism>
<dbReference type="RefSeq" id="WP_162668167.1">
    <property type="nucleotide sequence ID" value="NZ_LR593886.1"/>
</dbReference>
<reference evidence="1 2" key="1">
    <citation type="submission" date="2019-05" db="EMBL/GenBank/DDBJ databases">
        <authorList>
            <consortium name="Science for Life Laboratories"/>
        </authorList>
    </citation>
    <scope>NUCLEOTIDE SEQUENCE [LARGE SCALE GENOMIC DNA]</scope>
    <source>
        <strain evidence="1">Soil9</strain>
    </source>
</reference>
<dbReference type="AlphaFoldDB" id="A0A6P2CWS2"/>
<proteinExistence type="predicted"/>
<evidence type="ECO:0000313" key="2">
    <source>
        <dbReference type="Proteomes" id="UP000464178"/>
    </source>
</evidence>
<accession>A0A6P2CWS2</accession>
<name>A0A6P2CWS2_9BACT</name>